<accession>A0A238F5Y3</accession>
<dbReference type="OrthoDB" id="2529965at2759"/>
<evidence type="ECO:0000313" key="4">
    <source>
        <dbReference type="Proteomes" id="UP000198372"/>
    </source>
</evidence>
<name>A0A238F5Y3_9BASI</name>
<feature type="region of interest" description="Disordered" evidence="1">
    <location>
        <begin position="136"/>
        <end position="155"/>
    </location>
</feature>
<evidence type="ECO:0000256" key="1">
    <source>
        <dbReference type="SAM" id="MobiDB-lite"/>
    </source>
</evidence>
<keyword evidence="2" id="KW-0732">Signal</keyword>
<dbReference type="AlphaFoldDB" id="A0A238F5Y3"/>
<reference evidence="4" key="1">
    <citation type="submission" date="2016-09" db="EMBL/GenBank/DDBJ databases">
        <authorList>
            <person name="Jeantristanb JTB J.-T."/>
            <person name="Ricardo R."/>
        </authorList>
    </citation>
    <scope>NUCLEOTIDE SEQUENCE [LARGE SCALE GENOMIC DNA]</scope>
</reference>
<dbReference type="EMBL" id="FMSP01000001">
    <property type="protein sequence ID" value="SCV67343.1"/>
    <property type="molecule type" value="Genomic_DNA"/>
</dbReference>
<protein>
    <submittedName>
        <fullName evidence="3">BQ2448_5989 protein</fullName>
    </submittedName>
</protein>
<evidence type="ECO:0000256" key="2">
    <source>
        <dbReference type="SAM" id="SignalP"/>
    </source>
</evidence>
<keyword evidence="4" id="KW-1185">Reference proteome</keyword>
<gene>
    <name evidence="3" type="ORF">BQ2448_5989</name>
</gene>
<feature type="signal peptide" evidence="2">
    <location>
        <begin position="1"/>
        <end position="22"/>
    </location>
</feature>
<dbReference type="Proteomes" id="UP000198372">
    <property type="component" value="Unassembled WGS sequence"/>
</dbReference>
<feature type="chain" id="PRO_5012375973" evidence="2">
    <location>
        <begin position="23"/>
        <end position="226"/>
    </location>
</feature>
<sequence>MVHRTRTLFLSGVLLLVPSTLAQTITTIGTEQDTLSTIIPGTCSATCATWLSSLGACPSSTATTTDTTDYNACVCAAAFVTAFTTCSGCMTTALTEAADPQAALPATGLTDLTAYCASVSGTPVAATSTTTAAAATTTATTTTTTTTTDAASPAAATPVAASPTVSSSSTTAFNTTPTAVVITSIFQGQGFPTQTKSANVFTGGTQGRVQVALGALLVAAGAFWFA</sequence>
<organism evidence="3 4">
    <name type="scientific">Microbotryum intermedium</name>
    <dbReference type="NCBI Taxonomy" id="269621"/>
    <lineage>
        <taxon>Eukaryota</taxon>
        <taxon>Fungi</taxon>
        <taxon>Dikarya</taxon>
        <taxon>Basidiomycota</taxon>
        <taxon>Pucciniomycotina</taxon>
        <taxon>Microbotryomycetes</taxon>
        <taxon>Microbotryales</taxon>
        <taxon>Microbotryaceae</taxon>
        <taxon>Microbotryum</taxon>
    </lineage>
</organism>
<proteinExistence type="predicted"/>
<evidence type="ECO:0000313" key="3">
    <source>
        <dbReference type="EMBL" id="SCV67343.1"/>
    </source>
</evidence>